<protein>
    <submittedName>
        <fullName evidence="1">Uncharacterized protein</fullName>
    </submittedName>
</protein>
<organism evidence="1">
    <name type="scientific">marine sediment metagenome</name>
    <dbReference type="NCBI Taxonomy" id="412755"/>
    <lineage>
        <taxon>unclassified sequences</taxon>
        <taxon>metagenomes</taxon>
        <taxon>ecological metagenomes</taxon>
    </lineage>
</organism>
<dbReference type="EMBL" id="LAZR01024223">
    <property type="protein sequence ID" value="KKL75885.1"/>
    <property type="molecule type" value="Genomic_DNA"/>
</dbReference>
<sequence>GIEALQGEYPIFPHRELAWAIAKAQDIKNKAHYQRRMKVAIASERERIHAYIEVLVKSGELKINDGVLLWDIIQNVEKR</sequence>
<evidence type="ECO:0000313" key="1">
    <source>
        <dbReference type="EMBL" id="KKL75885.1"/>
    </source>
</evidence>
<comment type="caution">
    <text evidence="1">The sequence shown here is derived from an EMBL/GenBank/DDBJ whole genome shotgun (WGS) entry which is preliminary data.</text>
</comment>
<accession>A0A0F9H2N7</accession>
<reference evidence="1" key="1">
    <citation type="journal article" date="2015" name="Nature">
        <title>Complex archaea that bridge the gap between prokaryotes and eukaryotes.</title>
        <authorList>
            <person name="Spang A."/>
            <person name="Saw J.H."/>
            <person name="Jorgensen S.L."/>
            <person name="Zaremba-Niedzwiedzka K."/>
            <person name="Martijn J."/>
            <person name="Lind A.E."/>
            <person name="van Eijk R."/>
            <person name="Schleper C."/>
            <person name="Guy L."/>
            <person name="Ettema T.J."/>
        </authorList>
    </citation>
    <scope>NUCLEOTIDE SEQUENCE</scope>
</reference>
<dbReference type="AlphaFoldDB" id="A0A0F9H2N7"/>
<name>A0A0F9H2N7_9ZZZZ</name>
<proteinExistence type="predicted"/>
<feature type="non-terminal residue" evidence="1">
    <location>
        <position position="1"/>
    </location>
</feature>
<gene>
    <name evidence="1" type="ORF">LCGC14_2050460</name>
</gene>